<dbReference type="OrthoDB" id="9788127at2"/>
<evidence type="ECO:0000313" key="2">
    <source>
        <dbReference type="EMBL" id="GGB35549.1"/>
    </source>
</evidence>
<dbReference type="GO" id="GO:0016884">
    <property type="term" value="F:carbon-nitrogen ligase activity, with glutamine as amido-N-donor"/>
    <property type="evidence" value="ECO:0007669"/>
    <property type="project" value="InterPro"/>
</dbReference>
<dbReference type="AlphaFoldDB" id="A0A916T8B5"/>
<reference evidence="2" key="1">
    <citation type="journal article" date="2014" name="Int. J. Syst. Evol. Microbiol.">
        <title>Complete genome sequence of Corynebacterium casei LMG S-19264T (=DSM 44701T), isolated from a smear-ripened cheese.</title>
        <authorList>
            <consortium name="US DOE Joint Genome Institute (JGI-PGF)"/>
            <person name="Walter F."/>
            <person name="Albersmeier A."/>
            <person name="Kalinowski J."/>
            <person name="Ruckert C."/>
        </authorList>
    </citation>
    <scope>NUCLEOTIDE SEQUENCE</scope>
    <source>
        <strain evidence="2">CGMCC 1.12426</strain>
    </source>
</reference>
<dbReference type="InterPro" id="IPR003789">
    <property type="entry name" value="Asn/Gln_tRNA_amidoTrase-B-like"/>
</dbReference>
<dbReference type="PANTHER" id="PTHR28055:SF1">
    <property type="entry name" value="ALTERED INHERITANCE OF MITOCHONDRIA PROTEIN 41, MITOCHONDRIAL"/>
    <property type="match status" value="1"/>
</dbReference>
<proteinExistence type="predicted"/>
<gene>
    <name evidence="2" type="ORF">GCM10011316_04610</name>
</gene>
<dbReference type="InterPro" id="IPR019004">
    <property type="entry name" value="YqeY/Aim41"/>
</dbReference>
<evidence type="ECO:0000313" key="3">
    <source>
        <dbReference type="Proteomes" id="UP000605148"/>
    </source>
</evidence>
<dbReference type="InterPro" id="IPR023168">
    <property type="entry name" value="GatB_Yqey_C_2"/>
</dbReference>
<dbReference type="InterPro" id="IPR042184">
    <property type="entry name" value="YqeY/Aim41_N"/>
</dbReference>
<sequence>MREKISAALKAAKSTDQKRRIATLRLMQTAINDRETAAREGGRDGLPDADVLEILHKMVRQREIAAKEFEESGQLDRADEERVERDIIAEFLPAQIDEAELRGICEATIRDIEAQGLRDIGRCMSTLKERYPGQMDFVQASCLVKDILKSGGAAETGTAPDTSQGTVSDHGIGNER</sequence>
<dbReference type="EMBL" id="BMFA01000001">
    <property type="protein sequence ID" value="GGB35549.1"/>
    <property type="molecule type" value="Genomic_DNA"/>
</dbReference>
<dbReference type="Pfam" id="PF09424">
    <property type="entry name" value="YqeY"/>
    <property type="match status" value="1"/>
</dbReference>
<reference evidence="2" key="2">
    <citation type="submission" date="2020-09" db="EMBL/GenBank/DDBJ databases">
        <authorList>
            <person name="Sun Q."/>
            <person name="Zhou Y."/>
        </authorList>
    </citation>
    <scope>NUCLEOTIDE SEQUENCE</scope>
    <source>
        <strain evidence="2">CGMCC 1.12426</strain>
    </source>
</reference>
<protein>
    <submittedName>
        <fullName evidence="2">Aspartyl-tRNA amidotransferase subunit B</fullName>
    </submittedName>
</protein>
<keyword evidence="3" id="KW-1185">Reference proteome</keyword>
<comment type="caution">
    <text evidence="2">The sequence shown here is derived from an EMBL/GenBank/DDBJ whole genome shotgun (WGS) entry which is preliminary data.</text>
</comment>
<dbReference type="PANTHER" id="PTHR28055">
    <property type="entry name" value="ALTERED INHERITANCE OF MITOCHONDRIA PROTEIN 41, MITOCHONDRIAL"/>
    <property type="match status" value="1"/>
</dbReference>
<dbReference type="Gene3D" id="1.10.10.410">
    <property type="match status" value="1"/>
</dbReference>
<feature type="region of interest" description="Disordered" evidence="1">
    <location>
        <begin position="152"/>
        <end position="176"/>
    </location>
</feature>
<accession>A0A916T8B5</accession>
<organism evidence="2 3">
    <name type="scientific">Roseibium aquae</name>
    <dbReference type="NCBI Taxonomy" id="1323746"/>
    <lineage>
        <taxon>Bacteria</taxon>
        <taxon>Pseudomonadati</taxon>
        <taxon>Pseudomonadota</taxon>
        <taxon>Alphaproteobacteria</taxon>
        <taxon>Hyphomicrobiales</taxon>
        <taxon>Stappiaceae</taxon>
        <taxon>Roseibium</taxon>
    </lineage>
</organism>
<dbReference type="RefSeq" id="WP_150494025.1">
    <property type="nucleotide sequence ID" value="NZ_BMFA01000001.1"/>
</dbReference>
<dbReference type="SUPFAM" id="SSF89095">
    <property type="entry name" value="GatB/YqeY motif"/>
    <property type="match status" value="1"/>
</dbReference>
<evidence type="ECO:0000256" key="1">
    <source>
        <dbReference type="SAM" id="MobiDB-lite"/>
    </source>
</evidence>
<dbReference type="Gene3D" id="1.10.1510.10">
    <property type="entry name" value="Uncharacterised protein YqeY/AIM41 PF09424, N-terminal domain"/>
    <property type="match status" value="1"/>
</dbReference>
<dbReference type="Proteomes" id="UP000605148">
    <property type="component" value="Unassembled WGS sequence"/>
</dbReference>
<name>A0A916T8B5_9HYPH</name>